<dbReference type="NCBIfam" id="NF008847">
    <property type="entry name" value="PRK11886.1-2"/>
    <property type="match status" value="1"/>
</dbReference>
<sequence>MKQHRRERVITVIEQLSDGQFHSGETIGELLGVSRTAVSQYIQDVQKLGIDVFRVTGKGYRLQSPLQLIDLSRILSDSADTSYAADSIDVERVVGSTNDVIKQRMQHHALPNGYTVFAEAQTEGRGRRGKRWISPFGANLYMSIYWRLDQGMSAAMGLSLALGTAVAQVLSDFGVPNVELKWPNDLLVDGKKISGILVELEGQALGVAHAIIGIGVNLTMPSQLQQEIDQPWTDISHYLGTHFSRNQLAAMLLTKCRECLAEYELTGLTNFIARWQQFDRLQGQPVRIIMGNREIDGIAAGIDDTGAILVTRNGTTERYHAGEVSLRHGT</sequence>
<dbReference type="GO" id="GO:0006355">
    <property type="term" value="P:regulation of DNA-templated transcription"/>
    <property type="evidence" value="ECO:0007669"/>
    <property type="project" value="UniProtKB-UniRule"/>
</dbReference>
<dbReference type="PROSITE" id="PS51733">
    <property type="entry name" value="BPL_LPL_CATALYTIC"/>
    <property type="match status" value="1"/>
</dbReference>
<feature type="DNA-binding region" description="H-T-H motif" evidence="6">
    <location>
        <begin position="24"/>
        <end position="43"/>
    </location>
</feature>
<dbReference type="InterPro" id="IPR045864">
    <property type="entry name" value="aa-tRNA-synth_II/BPL/LPL"/>
</dbReference>
<keyword evidence="1 6" id="KW-0436">Ligase</keyword>
<comment type="function">
    <text evidence="6">Acts both as a biotin--[acetyl-CoA-carboxylase] ligase and a biotin-operon repressor. In the presence of ATP, BirA activates biotin to form the BirA-biotinyl-5'-adenylate (BirA-bio-5'-AMP or holoBirA) complex. HoloBirA can either transfer the biotinyl moiety to the biotin carboxyl carrier protein (BCCP) subunit of acetyl-CoA carboxylase, or bind to the biotin operator site and inhibit transcription of the operon.</text>
</comment>
<dbReference type="SUPFAM" id="SSF50037">
    <property type="entry name" value="C-terminal domain of transcriptional repressors"/>
    <property type="match status" value="1"/>
</dbReference>
<comment type="similarity">
    <text evidence="6">Belongs to the biotin--protein ligase family.</text>
</comment>
<evidence type="ECO:0000313" key="8">
    <source>
        <dbReference type="EMBL" id="CUA84232.1"/>
    </source>
</evidence>
<dbReference type="EC" id="6.3.4.15" evidence="6"/>
<keyword evidence="6" id="KW-0804">Transcription</keyword>
<feature type="binding site" evidence="6">
    <location>
        <begin position="125"/>
        <end position="127"/>
    </location>
    <ligand>
        <name>biotin</name>
        <dbReference type="ChEBI" id="CHEBI:57586"/>
    </ligand>
</feature>
<evidence type="ECO:0000256" key="2">
    <source>
        <dbReference type="ARBA" id="ARBA00022741"/>
    </source>
</evidence>
<gene>
    <name evidence="6" type="primary">birA</name>
    <name evidence="8" type="ORF">Ga0061064_0842</name>
</gene>
<name>A0A0K6GZR8_9GAMM</name>
<dbReference type="Pfam" id="PF08279">
    <property type="entry name" value="HTH_11"/>
    <property type="match status" value="1"/>
</dbReference>
<dbReference type="OrthoDB" id="9807064at2"/>
<dbReference type="InterPro" id="IPR030855">
    <property type="entry name" value="Bifunct_BirA"/>
</dbReference>
<dbReference type="SUPFAM" id="SSF46785">
    <property type="entry name" value="Winged helix' DNA-binding domain"/>
    <property type="match status" value="1"/>
</dbReference>
<protein>
    <recommendedName>
        <fullName evidence="6">Bifunctional ligase/repressor BirA</fullName>
    </recommendedName>
    <alternativeName>
        <fullName evidence="6">Biotin operon repressor</fullName>
    </alternativeName>
    <alternativeName>
        <fullName evidence="6">Biotin--[acetyl-CoA-carboxylase] ligase</fullName>
        <ecNumber evidence="6">6.3.4.15</ecNumber>
    </alternativeName>
    <alternativeName>
        <fullName evidence="6">Biotin--protein ligase</fullName>
    </alternativeName>
    <alternativeName>
        <fullName evidence="6">Biotin-[acetyl-CoA carboxylase] synthetase</fullName>
    </alternativeName>
</protein>
<dbReference type="GO" id="GO:0005737">
    <property type="term" value="C:cytoplasm"/>
    <property type="evidence" value="ECO:0007669"/>
    <property type="project" value="TreeGrafter"/>
</dbReference>
<keyword evidence="2 6" id="KW-0547">Nucleotide-binding</keyword>
<dbReference type="GO" id="GO:0003677">
    <property type="term" value="F:DNA binding"/>
    <property type="evidence" value="ECO:0007669"/>
    <property type="project" value="UniProtKB-UniRule"/>
</dbReference>
<dbReference type="EMBL" id="CYHB01000002">
    <property type="protein sequence ID" value="CUA84232.1"/>
    <property type="molecule type" value="Genomic_DNA"/>
</dbReference>
<keyword evidence="6" id="KW-0678">Repressor</keyword>
<evidence type="ECO:0000256" key="4">
    <source>
        <dbReference type="ARBA" id="ARBA00023267"/>
    </source>
</evidence>
<proteinExistence type="inferred from homology"/>
<evidence type="ECO:0000256" key="1">
    <source>
        <dbReference type="ARBA" id="ARBA00022598"/>
    </source>
</evidence>
<dbReference type="Gene3D" id="2.30.30.100">
    <property type="match status" value="1"/>
</dbReference>
<dbReference type="SUPFAM" id="SSF55681">
    <property type="entry name" value="Class II aaRS and biotin synthetases"/>
    <property type="match status" value="1"/>
</dbReference>
<dbReference type="InterPro" id="IPR036388">
    <property type="entry name" value="WH-like_DNA-bd_sf"/>
</dbReference>
<keyword evidence="6" id="KW-0238">DNA-binding</keyword>
<feature type="binding site" evidence="6">
    <location>
        <begin position="96"/>
        <end position="98"/>
    </location>
    <ligand>
        <name>biotin</name>
        <dbReference type="ChEBI" id="CHEBI:57586"/>
    </ligand>
</feature>
<dbReference type="InterPro" id="IPR008988">
    <property type="entry name" value="Transcriptional_repressor_C"/>
</dbReference>
<dbReference type="AlphaFoldDB" id="A0A0K6GZR8"/>
<dbReference type="HAMAP" id="MF_00978">
    <property type="entry name" value="Bifunct_BirA"/>
    <property type="match status" value="1"/>
</dbReference>
<feature type="binding site" evidence="6">
    <location>
        <position position="121"/>
    </location>
    <ligand>
        <name>biotin</name>
        <dbReference type="ChEBI" id="CHEBI:57586"/>
    </ligand>
</feature>
<keyword evidence="6" id="KW-0805">Transcription regulation</keyword>
<dbReference type="InterPro" id="IPR004408">
    <property type="entry name" value="Biotin_CoA_COase_ligase"/>
</dbReference>
<dbReference type="Gene3D" id="3.30.930.10">
    <property type="entry name" value="Bira Bifunctional Protein, Domain 2"/>
    <property type="match status" value="1"/>
</dbReference>
<accession>A0A0K6GZR8</accession>
<dbReference type="InterPro" id="IPR004143">
    <property type="entry name" value="BPL_LPL_catalytic"/>
</dbReference>
<feature type="binding site" evidence="6">
    <location>
        <position position="192"/>
    </location>
    <ligand>
        <name>biotin</name>
        <dbReference type="ChEBI" id="CHEBI:57586"/>
    </ligand>
</feature>
<evidence type="ECO:0000256" key="3">
    <source>
        <dbReference type="ARBA" id="ARBA00022840"/>
    </source>
</evidence>
<dbReference type="GO" id="GO:0005524">
    <property type="term" value="F:ATP binding"/>
    <property type="evidence" value="ECO:0007669"/>
    <property type="project" value="UniProtKB-UniRule"/>
</dbReference>
<evidence type="ECO:0000256" key="6">
    <source>
        <dbReference type="HAMAP-Rule" id="MF_00978"/>
    </source>
</evidence>
<dbReference type="PANTHER" id="PTHR12835">
    <property type="entry name" value="BIOTIN PROTEIN LIGASE"/>
    <property type="match status" value="1"/>
</dbReference>
<dbReference type="Pfam" id="PF02237">
    <property type="entry name" value="BPL_C"/>
    <property type="match status" value="1"/>
</dbReference>
<dbReference type="InterPro" id="IPR013196">
    <property type="entry name" value="HTH_11"/>
</dbReference>
<keyword evidence="3 6" id="KW-0067">ATP-binding</keyword>
<reference evidence="9" key="1">
    <citation type="submission" date="2015-08" db="EMBL/GenBank/DDBJ databases">
        <authorList>
            <person name="Varghese N."/>
        </authorList>
    </citation>
    <scope>NUCLEOTIDE SEQUENCE [LARGE SCALE GENOMIC DNA]</scope>
    <source>
        <strain evidence="9">DSM 27808</strain>
    </source>
</reference>
<keyword evidence="9" id="KW-1185">Reference proteome</keyword>
<keyword evidence="4 6" id="KW-0092">Biotin</keyword>
<dbReference type="PANTHER" id="PTHR12835:SF5">
    <property type="entry name" value="BIOTIN--PROTEIN LIGASE"/>
    <property type="match status" value="1"/>
</dbReference>
<dbReference type="InterPro" id="IPR003142">
    <property type="entry name" value="BPL_C"/>
</dbReference>
<dbReference type="Pfam" id="PF03099">
    <property type="entry name" value="BPL_LplA_LipB"/>
    <property type="match status" value="1"/>
</dbReference>
<evidence type="ECO:0000256" key="5">
    <source>
        <dbReference type="ARBA" id="ARBA00047846"/>
    </source>
</evidence>
<evidence type="ECO:0000313" key="9">
    <source>
        <dbReference type="Proteomes" id="UP000182598"/>
    </source>
</evidence>
<dbReference type="Proteomes" id="UP000182598">
    <property type="component" value="Unassembled WGS sequence"/>
</dbReference>
<dbReference type="NCBIfam" id="TIGR00121">
    <property type="entry name" value="birA_ligase"/>
    <property type="match status" value="1"/>
</dbReference>
<organism evidence="8 9">
    <name type="scientific">Pseudidiomarina woesei</name>
    <dbReference type="NCBI Taxonomy" id="1381080"/>
    <lineage>
        <taxon>Bacteria</taxon>
        <taxon>Pseudomonadati</taxon>
        <taxon>Pseudomonadota</taxon>
        <taxon>Gammaproteobacteria</taxon>
        <taxon>Alteromonadales</taxon>
        <taxon>Idiomarinaceae</taxon>
        <taxon>Pseudidiomarina</taxon>
    </lineage>
</organism>
<comment type="catalytic activity">
    <reaction evidence="5 6">
        <text>biotin + L-lysyl-[protein] + ATP = N(6)-biotinyl-L-lysyl-[protein] + AMP + diphosphate + H(+)</text>
        <dbReference type="Rhea" id="RHEA:11756"/>
        <dbReference type="Rhea" id="RHEA-COMP:9752"/>
        <dbReference type="Rhea" id="RHEA-COMP:10505"/>
        <dbReference type="ChEBI" id="CHEBI:15378"/>
        <dbReference type="ChEBI" id="CHEBI:29969"/>
        <dbReference type="ChEBI" id="CHEBI:30616"/>
        <dbReference type="ChEBI" id="CHEBI:33019"/>
        <dbReference type="ChEBI" id="CHEBI:57586"/>
        <dbReference type="ChEBI" id="CHEBI:83144"/>
        <dbReference type="ChEBI" id="CHEBI:456215"/>
        <dbReference type="EC" id="6.3.4.15"/>
    </reaction>
</comment>
<dbReference type="Gene3D" id="1.10.10.10">
    <property type="entry name" value="Winged helix-like DNA-binding domain superfamily/Winged helix DNA-binding domain"/>
    <property type="match status" value="1"/>
</dbReference>
<evidence type="ECO:0000259" key="7">
    <source>
        <dbReference type="PROSITE" id="PS51733"/>
    </source>
</evidence>
<feature type="domain" description="BPL/LPL catalytic" evidence="7">
    <location>
        <begin position="73"/>
        <end position="264"/>
    </location>
</feature>
<dbReference type="CDD" id="cd16442">
    <property type="entry name" value="BPL"/>
    <property type="match status" value="1"/>
</dbReference>
<dbReference type="InterPro" id="IPR036390">
    <property type="entry name" value="WH_DNA-bd_sf"/>
</dbReference>
<dbReference type="RefSeq" id="WP_055438540.1">
    <property type="nucleotide sequence ID" value="NZ_CYHB01000002.1"/>
</dbReference>
<dbReference type="GO" id="GO:0004077">
    <property type="term" value="F:biotin--[biotin carboxyl-carrier protein] ligase activity"/>
    <property type="evidence" value="ECO:0007669"/>
    <property type="project" value="UniProtKB-UniRule"/>
</dbReference>